<evidence type="ECO:0000313" key="4">
    <source>
        <dbReference type="Proteomes" id="UP000294914"/>
    </source>
</evidence>
<feature type="domain" description="Signal transduction histidine kinase internal region" evidence="2">
    <location>
        <begin position="165"/>
        <end position="242"/>
    </location>
</feature>
<keyword evidence="3" id="KW-0418">Kinase</keyword>
<comment type="caution">
    <text evidence="3">The sequence shown here is derived from an EMBL/GenBank/DDBJ whole genome shotgun (WGS) entry which is preliminary data.</text>
</comment>
<gene>
    <name evidence="3" type="ORF">EDC23_0106</name>
</gene>
<feature type="transmembrane region" description="Helical" evidence="1">
    <location>
        <begin position="28"/>
        <end position="48"/>
    </location>
</feature>
<keyword evidence="1" id="KW-0812">Transmembrane</keyword>
<dbReference type="GO" id="GO:0000155">
    <property type="term" value="F:phosphorelay sensor kinase activity"/>
    <property type="evidence" value="ECO:0007669"/>
    <property type="project" value="InterPro"/>
</dbReference>
<dbReference type="InterPro" id="IPR036890">
    <property type="entry name" value="HATPase_C_sf"/>
</dbReference>
<evidence type="ECO:0000256" key="1">
    <source>
        <dbReference type="SAM" id="Phobius"/>
    </source>
</evidence>
<proteinExistence type="predicted"/>
<dbReference type="Proteomes" id="UP000294914">
    <property type="component" value="Unassembled WGS sequence"/>
</dbReference>
<keyword evidence="1" id="KW-0472">Membrane</keyword>
<dbReference type="AlphaFoldDB" id="A0A4R8J0C3"/>
<dbReference type="Pfam" id="PF06580">
    <property type="entry name" value="His_kinase"/>
    <property type="match status" value="1"/>
</dbReference>
<organism evidence="3 4">
    <name type="scientific">Thiohalophilus thiocyanatoxydans</name>
    <dbReference type="NCBI Taxonomy" id="381308"/>
    <lineage>
        <taxon>Bacteria</taxon>
        <taxon>Pseudomonadati</taxon>
        <taxon>Pseudomonadota</taxon>
        <taxon>Gammaproteobacteria</taxon>
        <taxon>Thiohalomonadales</taxon>
        <taxon>Thiohalophilaceae</taxon>
        <taxon>Thiohalophilus</taxon>
    </lineage>
</organism>
<dbReference type="PANTHER" id="PTHR34220">
    <property type="entry name" value="SENSOR HISTIDINE KINASE YPDA"/>
    <property type="match status" value="1"/>
</dbReference>
<dbReference type="OrthoDB" id="2514702at2"/>
<dbReference type="EMBL" id="SOQX01000001">
    <property type="protein sequence ID" value="TDY03737.1"/>
    <property type="molecule type" value="Genomic_DNA"/>
</dbReference>
<dbReference type="GO" id="GO:0016020">
    <property type="term" value="C:membrane"/>
    <property type="evidence" value="ECO:0007669"/>
    <property type="project" value="InterPro"/>
</dbReference>
<sequence>MPVTADKSPSTSPESDNLFLPDFCGIRMVFLVVIIAELAAIVIALAPLEVSLTERWTRLGLISLFIQWCALTSCAVLCLLRRRLSRLPVWKASLYSYLLILLIIVLVSEGAYWLVHYPGGLGGLWHSQFLARNLLIGLIITGPLLRYFYVQQQWRRQVRAESESRLQALQSRIRPHFLFNSMNTIVSLIRQKPEQAEQAVENLADLFRASISDARQRVTLTEELELCERYLQIEQLRLGERLKVHWQVGDLPDDAQVPALLLQPLIENAIYHGIEPRTEGGTIEVEGVADGQQLRMTIRNPLPETPSSRPFRPGNQLALQNTRDRLAAGFDGPTQLTLDEDDRHYKVCLNFPYEPWHENSDR</sequence>
<name>A0A4R8J0C3_9GAMM</name>
<keyword evidence="1" id="KW-1133">Transmembrane helix</keyword>
<protein>
    <submittedName>
        <fullName evidence="3">Two-component system sensor histidine kinase AlgZ</fullName>
    </submittedName>
</protein>
<evidence type="ECO:0000259" key="2">
    <source>
        <dbReference type="Pfam" id="PF06580"/>
    </source>
</evidence>
<evidence type="ECO:0000313" key="3">
    <source>
        <dbReference type="EMBL" id="TDY03737.1"/>
    </source>
</evidence>
<feature type="transmembrane region" description="Helical" evidence="1">
    <location>
        <begin position="92"/>
        <end position="115"/>
    </location>
</feature>
<dbReference type="SUPFAM" id="SSF55874">
    <property type="entry name" value="ATPase domain of HSP90 chaperone/DNA topoisomerase II/histidine kinase"/>
    <property type="match status" value="1"/>
</dbReference>
<dbReference type="InterPro" id="IPR010559">
    <property type="entry name" value="Sig_transdc_His_kin_internal"/>
</dbReference>
<dbReference type="InterPro" id="IPR050640">
    <property type="entry name" value="Bact_2-comp_sensor_kinase"/>
</dbReference>
<feature type="transmembrane region" description="Helical" evidence="1">
    <location>
        <begin position="60"/>
        <end position="80"/>
    </location>
</feature>
<dbReference type="PANTHER" id="PTHR34220:SF7">
    <property type="entry name" value="SENSOR HISTIDINE KINASE YPDA"/>
    <property type="match status" value="1"/>
</dbReference>
<keyword evidence="3" id="KW-0808">Transferase</keyword>
<dbReference type="Gene3D" id="3.30.565.10">
    <property type="entry name" value="Histidine kinase-like ATPase, C-terminal domain"/>
    <property type="match status" value="1"/>
</dbReference>
<accession>A0A4R8J0C3</accession>
<keyword evidence="4" id="KW-1185">Reference proteome</keyword>
<dbReference type="RefSeq" id="WP_134080323.1">
    <property type="nucleotide sequence ID" value="NZ_SOQX01000001.1"/>
</dbReference>
<feature type="transmembrane region" description="Helical" evidence="1">
    <location>
        <begin position="130"/>
        <end position="149"/>
    </location>
</feature>
<reference evidence="3 4" key="1">
    <citation type="submission" date="2019-03" db="EMBL/GenBank/DDBJ databases">
        <title>Genomic Encyclopedia of Type Strains, Phase IV (KMG-IV): sequencing the most valuable type-strain genomes for metagenomic binning, comparative biology and taxonomic classification.</title>
        <authorList>
            <person name="Goeker M."/>
        </authorList>
    </citation>
    <scope>NUCLEOTIDE SEQUENCE [LARGE SCALE GENOMIC DNA]</scope>
    <source>
        <strain evidence="3 4">DSM 16326</strain>
    </source>
</reference>